<feature type="compositionally biased region" description="Low complexity" evidence="1">
    <location>
        <begin position="253"/>
        <end position="266"/>
    </location>
</feature>
<evidence type="ECO:0000256" key="2">
    <source>
        <dbReference type="SAM" id="Phobius"/>
    </source>
</evidence>
<feature type="compositionally biased region" description="Basic and acidic residues" evidence="1">
    <location>
        <begin position="271"/>
        <end position="280"/>
    </location>
</feature>
<evidence type="ECO:0000256" key="1">
    <source>
        <dbReference type="SAM" id="MobiDB-lite"/>
    </source>
</evidence>
<feature type="transmembrane region" description="Helical" evidence="2">
    <location>
        <begin position="122"/>
        <end position="146"/>
    </location>
</feature>
<feature type="region of interest" description="Disordered" evidence="1">
    <location>
        <begin position="185"/>
        <end position="225"/>
    </location>
</feature>
<reference evidence="3 4" key="1">
    <citation type="submission" date="2019-01" db="EMBL/GenBank/DDBJ databases">
        <title>Draft genome sequence of Psathyrella aberdarensis IHI B618.</title>
        <authorList>
            <person name="Buettner E."/>
            <person name="Kellner H."/>
        </authorList>
    </citation>
    <scope>NUCLEOTIDE SEQUENCE [LARGE SCALE GENOMIC DNA]</scope>
    <source>
        <strain evidence="3 4">IHI B618</strain>
    </source>
</reference>
<protein>
    <submittedName>
        <fullName evidence="3">Uncharacterized protein</fullName>
    </submittedName>
</protein>
<name>A0A4V1Q446_9AGAR</name>
<gene>
    <name evidence="3" type="ORF">EST38_g5048</name>
</gene>
<keyword evidence="4" id="KW-1185">Reference proteome</keyword>
<sequence length="303" mass="31704">MTAQVDDRWFSRGGENFSGTNTSYPFYWVVIRSDRTLDGNEIPQPTFTAIQTTILDSVASARSSASALSASSLASASSASAASLSALSSGIVTTINGTPTTLFPSSTGTVQSSTSDDSFPRWAIAVIVILGFLAIAATGILIFFIIRRIRRRNNAELESNRNSMGSASPMMANTQQESPLLGPSVLAASHIPPRPASLRRNDSHGAPSLHDGASGISGEGGPFSGQDAAIMADAFRKMLRKPDFAPVEEVESPETTPEGGPAAAGGVLSRELAEEGRDLRSVSSSRGVKVESHSDHGGDPQPR</sequence>
<dbReference type="STRING" id="2316362.A0A4V1Q446"/>
<feature type="compositionally biased region" description="Basic and acidic residues" evidence="1">
    <location>
        <begin position="288"/>
        <end position="303"/>
    </location>
</feature>
<dbReference type="OrthoDB" id="2278929at2759"/>
<comment type="caution">
    <text evidence="3">The sequence shown here is derived from an EMBL/GenBank/DDBJ whole genome shotgun (WGS) entry which is preliminary data.</text>
</comment>
<evidence type="ECO:0000313" key="3">
    <source>
        <dbReference type="EMBL" id="RXW20818.1"/>
    </source>
</evidence>
<feature type="region of interest" description="Disordered" evidence="1">
    <location>
        <begin position="245"/>
        <end position="303"/>
    </location>
</feature>
<dbReference type="AlphaFoldDB" id="A0A4V1Q446"/>
<dbReference type="Proteomes" id="UP000290288">
    <property type="component" value="Unassembled WGS sequence"/>
</dbReference>
<evidence type="ECO:0000313" key="4">
    <source>
        <dbReference type="Proteomes" id="UP000290288"/>
    </source>
</evidence>
<organism evidence="3 4">
    <name type="scientific">Candolleomyces aberdarensis</name>
    <dbReference type="NCBI Taxonomy" id="2316362"/>
    <lineage>
        <taxon>Eukaryota</taxon>
        <taxon>Fungi</taxon>
        <taxon>Dikarya</taxon>
        <taxon>Basidiomycota</taxon>
        <taxon>Agaricomycotina</taxon>
        <taxon>Agaricomycetes</taxon>
        <taxon>Agaricomycetidae</taxon>
        <taxon>Agaricales</taxon>
        <taxon>Agaricineae</taxon>
        <taxon>Psathyrellaceae</taxon>
        <taxon>Candolleomyces</taxon>
    </lineage>
</organism>
<keyword evidence="2" id="KW-0472">Membrane</keyword>
<proteinExistence type="predicted"/>
<dbReference type="EMBL" id="SDEE01000132">
    <property type="protein sequence ID" value="RXW20818.1"/>
    <property type="molecule type" value="Genomic_DNA"/>
</dbReference>
<keyword evidence="2" id="KW-0812">Transmembrane</keyword>
<accession>A0A4V1Q446</accession>
<keyword evidence="2" id="KW-1133">Transmembrane helix</keyword>